<feature type="transmembrane region" description="Helical" evidence="6">
    <location>
        <begin position="22"/>
        <end position="42"/>
    </location>
</feature>
<keyword evidence="5 6" id="KW-0472">Membrane</keyword>
<name>F7NG05_9FIRM</name>
<dbReference type="OrthoDB" id="9813906at2"/>
<dbReference type="EMBL" id="AFGF01000039">
    <property type="protein sequence ID" value="EGO65034.1"/>
    <property type="molecule type" value="Genomic_DNA"/>
</dbReference>
<evidence type="ECO:0000256" key="2">
    <source>
        <dbReference type="ARBA" id="ARBA00022475"/>
    </source>
</evidence>
<gene>
    <name evidence="7" type="ORF">ALO_04943</name>
</gene>
<feature type="transmembrane region" description="Helical" evidence="6">
    <location>
        <begin position="115"/>
        <end position="137"/>
    </location>
</feature>
<evidence type="ECO:0000313" key="8">
    <source>
        <dbReference type="Proteomes" id="UP000003240"/>
    </source>
</evidence>
<dbReference type="InterPro" id="IPR001851">
    <property type="entry name" value="ABC_transp_permease"/>
</dbReference>
<evidence type="ECO:0000256" key="6">
    <source>
        <dbReference type="SAM" id="Phobius"/>
    </source>
</evidence>
<proteinExistence type="predicted"/>
<dbReference type="NCBIfam" id="NF007014">
    <property type="entry name" value="PRK09478.1"/>
    <property type="match status" value="1"/>
</dbReference>
<evidence type="ECO:0000256" key="4">
    <source>
        <dbReference type="ARBA" id="ARBA00022989"/>
    </source>
</evidence>
<evidence type="ECO:0000256" key="3">
    <source>
        <dbReference type="ARBA" id="ARBA00022692"/>
    </source>
</evidence>
<keyword evidence="3 6" id="KW-0812">Transmembrane</keyword>
<feature type="transmembrane region" description="Helical" evidence="6">
    <location>
        <begin position="195"/>
        <end position="213"/>
    </location>
</feature>
<evidence type="ECO:0000256" key="1">
    <source>
        <dbReference type="ARBA" id="ARBA00004651"/>
    </source>
</evidence>
<feature type="transmembrane region" description="Helical" evidence="6">
    <location>
        <begin position="63"/>
        <end position="86"/>
    </location>
</feature>
<sequence length="348" mass="37076">MQEETKKTVLSPFFAPRRIREFVLQNAIYIVLVALIAIIAVYDPRFLSITTLRDITLQSATRVIIALGAAFVLITGGVDLSIGRVVGLSAVLSGSMLQVADYSRRFYPNLPDLPIWLPILLAVLAGLAVGLINGFIVSRLSVPPFIATLGTMVIVYGVNSIYFDMKPNESQPIGGLRADFTNIGSGTFSGESFSFPYIVLIAIVIAAIVWVIFNKTRLGKNMYAIGGNVNAAVVSGINVRLNLLVLYAIAGSLYGMAGVLEAARTGGATNNYGNMYELDAIAACVVGGVSTSGGIGTVPGILAGVLIFGVINYGLTFIGVNPYWQLIIKGLIIVSAVAFDIRKYLTRK</sequence>
<dbReference type="PANTHER" id="PTHR32196">
    <property type="entry name" value="ABC TRANSPORTER PERMEASE PROTEIN YPHD-RELATED-RELATED"/>
    <property type="match status" value="1"/>
</dbReference>
<dbReference type="GO" id="GO:0022857">
    <property type="term" value="F:transmembrane transporter activity"/>
    <property type="evidence" value="ECO:0007669"/>
    <property type="project" value="InterPro"/>
</dbReference>
<feature type="transmembrane region" description="Helical" evidence="6">
    <location>
        <begin position="323"/>
        <end position="341"/>
    </location>
</feature>
<evidence type="ECO:0000313" key="7">
    <source>
        <dbReference type="EMBL" id="EGO65034.1"/>
    </source>
</evidence>
<dbReference type="CDD" id="cd06579">
    <property type="entry name" value="TM_PBP1_transp_AraH_like"/>
    <property type="match status" value="1"/>
</dbReference>
<dbReference type="PANTHER" id="PTHR32196:SF18">
    <property type="entry name" value="GALACTOSE_METHYL GALACTOSIDE IMPORT PERMEASE PROTEIN MGLC"/>
    <property type="match status" value="1"/>
</dbReference>
<reference evidence="7 8" key="1">
    <citation type="journal article" date="2011" name="EMBO J.">
        <title>Structural diversity of bacterial flagellar motors.</title>
        <authorList>
            <person name="Chen S."/>
            <person name="Beeby M."/>
            <person name="Murphy G.E."/>
            <person name="Leadbetter J.R."/>
            <person name="Hendrixson D.R."/>
            <person name="Briegel A."/>
            <person name="Li Z."/>
            <person name="Shi J."/>
            <person name="Tocheva E.I."/>
            <person name="Muller A."/>
            <person name="Dobro M.J."/>
            <person name="Jensen G.J."/>
        </authorList>
    </citation>
    <scope>NUCLEOTIDE SEQUENCE [LARGE SCALE GENOMIC DNA]</scope>
    <source>
        <strain evidence="7 8">DSM 6540</strain>
    </source>
</reference>
<keyword evidence="8" id="KW-1185">Reference proteome</keyword>
<accession>F7NG05</accession>
<comment type="caution">
    <text evidence="7">The sequence shown here is derived from an EMBL/GenBank/DDBJ whole genome shotgun (WGS) entry which is preliminary data.</text>
</comment>
<feature type="transmembrane region" description="Helical" evidence="6">
    <location>
        <begin position="280"/>
        <end position="311"/>
    </location>
</feature>
<feature type="transmembrane region" description="Helical" evidence="6">
    <location>
        <begin position="144"/>
        <end position="163"/>
    </location>
</feature>
<dbReference type="eggNOG" id="COG4211">
    <property type="taxonomic scope" value="Bacteria"/>
</dbReference>
<dbReference type="AlphaFoldDB" id="F7NG05"/>
<dbReference type="Proteomes" id="UP000003240">
    <property type="component" value="Unassembled WGS sequence"/>
</dbReference>
<dbReference type="RefSeq" id="WP_004093368.1">
    <property type="nucleotide sequence ID" value="NZ_AFGF01000039.1"/>
</dbReference>
<keyword evidence="2" id="KW-1003">Cell membrane</keyword>
<keyword evidence="4 6" id="KW-1133">Transmembrane helix</keyword>
<dbReference type="Pfam" id="PF02653">
    <property type="entry name" value="BPD_transp_2"/>
    <property type="match status" value="1"/>
</dbReference>
<dbReference type="GO" id="GO:0005886">
    <property type="term" value="C:plasma membrane"/>
    <property type="evidence" value="ECO:0007669"/>
    <property type="project" value="UniProtKB-SubCell"/>
</dbReference>
<comment type="subcellular location">
    <subcellularLocation>
        <location evidence="1">Cell membrane</location>
        <topology evidence="1">Multi-pass membrane protein</topology>
    </subcellularLocation>
</comment>
<evidence type="ECO:0000256" key="5">
    <source>
        <dbReference type="ARBA" id="ARBA00023136"/>
    </source>
</evidence>
<protein>
    <submittedName>
        <fullName evidence="7">Galactoside ABC transporter permease protein</fullName>
    </submittedName>
</protein>
<organism evidence="7 8">
    <name type="scientific">Acetonema longum DSM 6540</name>
    <dbReference type="NCBI Taxonomy" id="1009370"/>
    <lineage>
        <taxon>Bacteria</taxon>
        <taxon>Bacillati</taxon>
        <taxon>Bacillota</taxon>
        <taxon>Negativicutes</taxon>
        <taxon>Acetonemataceae</taxon>
        <taxon>Acetonema</taxon>
    </lineage>
</organism>
<dbReference type="STRING" id="1009370.ALO_04943"/>